<evidence type="ECO:0000313" key="5">
    <source>
        <dbReference type="Proteomes" id="UP000697995"/>
    </source>
</evidence>
<proteinExistence type="predicted"/>
<sequence>MPAPLPIAMVAGAEGPWRITRIAAPIGAPLPAAGRLAMLEGAAPVPADAAWCLRGVTSHIRYTVEAERRRLAGMQAGLGRVEATCACLIPIRKTPAWWDLAQDARRAILEEQSRHIAIGLDYLPAVARRLIHARDLGEPFDFLTWFEYAPEHEAAFDHLLARLRATEEWRWVQHEVEVRLAR</sequence>
<dbReference type="InterPro" id="IPR011008">
    <property type="entry name" value="Dimeric_a/b-barrel"/>
</dbReference>
<evidence type="ECO:0000256" key="3">
    <source>
        <dbReference type="ARBA" id="ARBA00023004"/>
    </source>
</evidence>
<dbReference type="RefSeq" id="WP_133218593.1">
    <property type="nucleotide sequence ID" value="NZ_NRSG01000018.1"/>
</dbReference>
<keyword evidence="3" id="KW-0408">Iron</keyword>
<evidence type="ECO:0000256" key="1">
    <source>
        <dbReference type="ARBA" id="ARBA00022617"/>
    </source>
</evidence>
<evidence type="ECO:0000256" key="2">
    <source>
        <dbReference type="ARBA" id="ARBA00022723"/>
    </source>
</evidence>
<dbReference type="Gene3D" id="3.30.70.3420">
    <property type="match status" value="1"/>
</dbReference>
<dbReference type="Pfam" id="PF06778">
    <property type="entry name" value="Chlor_dismutase"/>
    <property type="match status" value="1"/>
</dbReference>
<evidence type="ECO:0000313" key="4">
    <source>
        <dbReference type="EMBL" id="MBK1657455.1"/>
    </source>
</evidence>
<reference evidence="4 5" key="1">
    <citation type="journal article" date="2020" name="Microorganisms">
        <title>Osmotic Adaptation and Compatible Solute Biosynthesis of Phototrophic Bacteria as Revealed from Genome Analyses.</title>
        <authorList>
            <person name="Imhoff J.F."/>
            <person name="Rahn T."/>
            <person name="Kunzel S."/>
            <person name="Keller A."/>
            <person name="Neulinger S.C."/>
        </authorList>
    </citation>
    <scope>NUCLEOTIDE SEQUENCE [LARGE SCALE GENOMIC DNA]</scope>
    <source>
        <strain evidence="4 5">DSM 15382</strain>
    </source>
</reference>
<organism evidence="4 5">
    <name type="scientific">Paracraurococcus ruber</name>
    <dbReference type="NCBI Taxonomy" id="77675"/>
    <lineage>
        <taxon>Bacteria</taxon>
        <taxon>Pseudomonadati</taxon>
        <taxon>Pseudomonadota</taxon>
        <taxon>Alphaproteobacteria</taxon>
        <taxon>Acetobacterales</taxon>
        <taxon>Roseomonadaceae</taxon>
        <taxon>Paracraurococcus</taxon>
    </lineage>
</organism>
<protein>
    <submittedName>
        <fullName evidence="4">Chlorite dismutase</fullName>
    </submittedName>
</protein>
<accession>A0ABS1CT06</accession>
<comment type="caution">
    <text evidence="4">The sequence shown here is derived from an EMBL/GenBank/DDBJ whole genome shotgun (WGS) entry which is preliminary data.</text>
</comment>
<dbReference type="InterPro" id="IPR010644">
    <property type="entry name" value="ChdC/CLD"/>
</dbReference>
<keyword evidence="5" id="KW-1185">Reference proteome</keyword>
<gene>
    <name evidence="4" type="ORF">CKO45_04325</name>
</gene>
<dbReference type="Proteomes" id="UP000697995">
    <property type="component" value="Unassembled WGS sequence"/>
</dbReference>
<dbReference type="SUPFAM" id="SSF54909">
    <property type="entry name" value="Dimeric alpha+beta barrel"/>
    <property type="match status" value="1"/>
</dbReference>
<keyword evidence="2" id="KW-0479">Metal-binding</keyword>
<keyword evidence="1" id="KW-0349">Heme</keyword>
<name>A0ABS1CT06_9PROT</name>
<dbReference type="EMBL" id="NRSG01000018">
    <property type="protein sequence ID" value="MBK1657455.1"/>
    <property type="molecule type" value="Genomic_DNA"/>
</dbReference>